<evidence type="ECO:0000256" key="3">
    <source>
        <dbReference type="ARBA" id="ARBA00023125"/>
    </source>
</evidence>
<dbReference type="KEGG" id="meti:DK427_23670"/>
<dbReference type="GO" id="GO:0003677">
    <property type="term" value="F:DNA binding"/>
    <property type="evidence" value="ECO:0007669"/>
    <property type="project" value="UniProtKB-KW"/>
</dbReference>
<gene>
    <name evidence="6" type="ORF">DK427_23670</name>
</gene>
<evidence type="ECO:0000313" key="7">
    <source>
        <dbReference type="Proteomes" id="UP000246058"/>
    </source>
</evidence>
<dbReference type="Pfam" id="PF00126">
    <property type="entry name" value="HTH_1"/>
    <property type="match status" value="1"/>
</dbReference>
<dbReference type="Pfam" id="PF03466">
    <property type="entry name" value="LysR_substrate"/>
    <property type="match status" value="1"/>
</dbReference>
<dbReference type="Gene3D" id="1.10.10.10">
    <property type="entry name" value="Winged helix-like DNA-binding domain superfamily/Winged helix DNA-binding domain"/>
    <property type="match status" value="1"/>
</dbReference>
<evidence type="ECO:0000256" key="1">
    <source>
        <dbReference type="ARBA" id="ARBA00009437"/>
    </source>
</evidence>
<dbReference type="Proteomes" id="UP000246058">
    <property type="component" value="Chromosome"/>
</dbReference>
<dbReference type="EMBL" id="CP029551">
    <property type="protein sequence ID" value="AWN39196.1"/>
    <property type="molecule type" value="Genomic_DNA"/>
</dbReference>
<keyword evidence="3" id="KW-0238">DNA-binding</keyword>
<accession>A0A2U8W1P8</accession>
<evidence type="ECO:0000313" key="6">
    <source>
        <dbReference type="EMBL" id="AWN39196.1"/>
    </source>
</evidence>
<dbReference type="PRINTS" id="PR00039">
    <property type="entry name" value="HTHLYSR"/>
</dbReference>
<dbReference type="GO" id="GO:0003700">
    <property type="term" value="F:DNA-binding transcription factor activity"/>
    <property type="evidence" value="ECO:0007669"/>
    <property type="project" value="InterPro"/>
</dbReference>
<dbReference type="SUPFAM" id="SSF46785">
    <property type="entry name" value="Winged helix' DNA-binding domain"/>
    <property type="match status" value="1"/>
</dbReference>
<dbReference type="RefSeq" id="WP_109954348.1">
    <property type="nucleotide sequence ID" value="NZ_CP029551.1"/>
</dbReference>
<dbReference type="InterPro" id="IPR058163">
    <property type="entry name" value="LysR-type_TF_proteobact-type"/>
</dbReference>
<evidence type="ECO:0000256" key="2">
    <source>
        <dbReference type="ARBA" id="ARBA00023015"/>
    </source>
</evidence>
<dbReference type="OrthoDB" id="9786526at2"/>
<proteinExistence type="inferred from homology"/>
<evidence type="ECO:0000259" key="5">
    <source>
        <dbReference type="PROSITE" id="PS50931"/>
    </source>
</evidence>
<sequence length="321" mass="35055">MLTTDDLRFFAAIVCAPSLAAAARDLNVSAPAVTQRLRALEERLGAHLIVRAGRQLTLTDEGELLAERGRRVLAELNDLDEALAERQGHVSGHLRIIAPLGFGRRHVAPVVAAFQEAHPRIKIDLALSDRIGGVPSSTWDIAVHVGEIQAATPSLIVRGLAPNERWVCAAPSYLARQGAPTDPHDLRTHSCIALRENDEDVTLWRFRSIDSGAEERVRVAPSLASNDGEVARIWAIAGRGIVMRSEWDVADDIRGGRLVRLLKNHTLPSAPIVVLLSARQEARAARIGRFIDALKQTLDPTPWRNMVTDVPCMSVAAPQCR</sequence>
<dbReference type="Gene3D" id="3.40.190.290">
    <property type="match status" value="1"/>
</dbReference>
<evidence type="ECO:0000256" key="4">
    <source>
        <dbReference type="ARBA" id="ARBA00023163"/>
    </source>
</evidence>
<protein>
    <submittedName>
        <fullName evidence="6">LysR family transcriptional regulator</fullName>
    </submittedName>
</protein>
<dbReference type="InterPro" id="IPR036388">
    <property type="entry name" value="WH-like_DNA-bd_sf"/>
</dbReference>
<dbReference type="AlphaFoldDB" id="A0A2U8W1P8"/>
<dbReference type="InterPro" id="IPR000847">
    <property type="entry name" value="LysR_HTH_N"/>
</dbReference>
<name>A0A2U8W1P8_9HYPH</name>
<organism evidence="6 7">
    <name type="scientific">Methylobacterium radiodurans</name>
    <dbReference type="NCBI Taxonomy" id="2202828"/>
    <lineage>
        <taxon>Bacteria</taxon>
        <taxon>Pseudomonadati</taxon>
        <taxon>Pseudomonadota</taxon>
        <taxon>Alphaproteobacteria</taxon>
        <taxon>Hyphomicrobiales</taxon>
        <taxon>Methylobacteriaceae</taxon>
        <taxon>Methylobacterium</taxon>
    </lineage>
</organism>
<dbReference type="PROSITE" id="PS50931">
    <property type="entry name" value="HTH_LYSR"/>
    <property type="match status" value="1"/>
</dbReference>
<dbReference type="InterPro" id="IPR036390">
    <property type="entry name" value="WH_DNA-bd_sf"/>
</dbReference>
<feature type="domain" description="HTH lysR-type" evidence="5">
    <location>
        <begin position="2"/>
        <end position="59"/>
    </location>
</feature>
<reference evidence="6 7" key="1">
    <citation type="submission" date="2018-05" db="EMBL/GenBank/DDBJ databases">
        <title>Complete Genome Sequence of Methylobacterium sp. 17Sr1-43.</title>
        <authorList>
            <person name="Srinivasan S."/>
        </authorList>
    </citation>
    <scope>NUCLEOTIDE SEQUENCE [LARGE SCALE GENOMIC DNA]</scope>
    <source>
        <strain evidence="6 7">17Sr1-43</strain>
    </source>
</reference>
<keyword evidence="4" id="KW-0804">Transcription</keyword>
<keyword evidence="2" id="KW-0805">Transcription regulation</keyword>
<comment type="similarity">
    <text evidence="1">Belongs to the LysR transcriptional regulatory family.</text>
</comment>
<dbReference type="FunFam" id="1.10.10.10:FF:000001">
    <property type="entry name" value="LysR family transcriptional regulator"/>
    <property type="match status" value="1"/>
</dbReference>
<dbReference type="SUPFAM" id="SSF53850">
    <property type="entry name" value="Periplasmic binding protein-like II"/>
    <property type="match status" value="1"/>
</dbReference>
<dbReference type="PANTHER" id="PTHR30537">
    <property type="entry name" value="HTH-TYPE TRANSCRIPTIONAL REGULATOR"/>
    <property type="match status" value="1"/>
</dbReference>
<dbReference type="InterPro" id="IPR005119">
    <property type="entry name" value="LysR_subst-bd"/>
</dbReference>
<keyword evidence="7" id="KW-1185">Reference proteome</keyword>
<dbReference type="PANTHER" id="PTHR30537:SF5">
    <property type="entry name" value="HTH-TYPE TRANSCRIPTIONAL ACTIVATOR TTDR-RELATED"/>
    <property type="match status" value="1"/>
</dbReference>